<dbReference type="OrthoDB" id="428604at2759"/>
<gene>
    <name evidence="2" type="ORF">GOP47_0013114</name>
</gene>
<accession>A0A9D4UTC3</accession>
<name>A0A9D4UTC3_ADICA</name>
<dbReference type="Pfam" id="PF07727">
    <property type="entry name" value="RVT_2"/>
    <property type="match status" value="1"/>
</dbReference>
<reference evidence="2" key="1">
    <citation type="submission" date="2021-01" db="EMBL/GenBank/DDBJ databases">
        <title>Adiantum capillus-veneris genome.</title>
        <authorList>
            <person name="Fang Y."/>
            <person name="Liao Q."/>
        </authorList>
    </citation>
    <scope>NUCLEOTIDE SEQUENCE</scope>
    <source>
        <strain evidence="2">H3</strain>
        <tissue evidence="2">Leaf</tissue>
    </source>
</reference>
<evidence type="ECO:0000259" key="1">
    <source>
        <dbReference type="Pfam" id="PF07727"/>
    </source>
</evidence>
<comment type="caution">
    <text evidence="2">The sequence shown here is derived from an EMBL/GenBank/DDBJ whole genome shotgun (WGS) entry which is preliminary data.</text>
</comment>
<dbReference type="PANTHER" id="PTHR11439:SF483">
    <property type="entry name" value="PEPTIDE SYNTHASE GLIP-LIKE, PUTATIVE (AFU_ORTHOLOGUE AFUA_3G12920)-RELATED"/>
    <property type="match status" value="1"/>
</dbReference>
<proteinExistence type="predicted"/>
<dbReference type="PANTHER" id="PTHR11439">
    <property type="entry name" value="GAG-POL-RELATED RETROTRANSPOSON"/>
    <property type="match status" value="1"/>
</dbReference>
<dbReference type="EMBL" id="JABFUD020000012">
    <property type="protein sequence ID" value="KAI5073008.1"/>
    <property type="molecule type" value="Genomic_DNA"/>
</dbReference>
<dbReference type="SUPFAM" id="SSF56672">
    <property type="entry name" value="DNA/RNA polymerases"/>
    <property type="match status" value="1"/>
</dbReference>
<evidence type="ECO:0000313" key="3">
    <source>
        <dbReference type="Proteomes" id="UP000886520"/>
    </source>
</evidence>
<keyword evidence="3" id="KW-1185">Reference proteome</keyword>
<organism evidence="2 3">
    <name type="scientific">Adiantum capillus-veneris</name>
    <name type="common">Maidenhair fern</name>
    <dbReference type="NCBI Taxonomy" id="13818"/>
    <lineage>
        <taxon>Eukaryota</taxon>
        <taxon>Viridiplantae</taxon>
        <taxon>Streptophyta</taxon>
        <taxon>Embryophyta</taxon>
        <taxon>Tracheophyta</taxon>
        <taxon>Polypodiopsida</taxon>
        <taxon>Polypodiidae</taxon>
        <taxon>Polypodiales</taxon>
        <taxon>Pteridineae</taxon>
        <taxon>Pteridaceae</taxon>
        <taxon>Vittarioideae</taxon>
        <taxon>Adiantum</taxon>
    </lineage>
</organism>
<dbReference type="AlphaFoldDB" id="A0A9D4UTC3"/>
<dbReference type="InterPro" id="IPR013103">
    <property type="entry name" value="RVT_2"/>
</dbReference>
<feature type="domain" description="Reverse transcriptase Ty1/copia-type" evidence="1">
    <location>
        <begin position="55"/>
        <end position="299"/>
    </location>
</feature>
<dbReference type="Proteomes" id="UP000886520">
    <property type="component" value="Chromosome 12"/>
</dbReference>
<sequence length="396" mass="45115">MFADFEPDYAYSALSSTPTVDPDDDPLTVRDALSSPDAAEWHAAMEDEVKSLKANKTWSLVPLPPGWSPITCKWVLRRKYHPDGSVARYKARLVARGFSQVEGLDYNETFSPVLRMASFRILLALAVLLDLELHHLDVQTAFLHGDLPEEIYMEQPPHFVSTEHPLYVCHLLRSLYGLKQSPRLWFQRFNKLMLSLGYTRLLSEPNIYIRHTQHSPLVVALYVDDIPLLGTKSEVIKAKSEIASAFSITDLGPLTYFLGLQVKRDRQLGTLLVHQSKFVQEIFKQFGMISLKPATTPLAATCKLSLADCPTTDRDKAYMQQFPYKQLIGKIRYLVTGIRLDLCHSINFLSRFMHNPGLMHWKALQRVVRYLRFTPTHGLLYPLSISSASQLLGWLV</sequence>
<dbReference type="InterPro" id="IPR043502">
    <property type="entry name" value="DNA/RNA_pol_sf"/>
</dbReference>
<protein>
    <recommendedName>
        <fullName evidence="1">Reverse transcriptase Ty1/copia-type domain-containing protein</fullName>
    </recommendedName>
</protein>
<evidence type="ECO:0000313" key="2">
    <source>
        <dbReference type="EMBL" id="KAI5073008.1"/>
    </source>
</evidence>